<dbReference type="Proteomes" id="UP000298438">
    <property type="component" value="Unassembled WGS sequence"/>
</dbReference>
<keyword evidence="2" id="KW-1185">Reference proteome</keyword>
<dbReference type="OrthoDB" id="334393at2"/>
<sequence>MTDSQPIIDADLAQFMQRGISLNIGSSGPDLRPSVARALGCVVSDDRRTVRMLVSATQSASVIEHVRSTQRLAAVFSEPPTHRTYQLKGSDAHVQRATDADLAVVRRYRHAFVRELEQMGYPPKLIYGFLHCPDTDIVAIAFTPTAGFSQTPGPKAGQALGAKP</sequence>
<gene>
    <name evidence="1" type="ORF">E4L96_02540</name>
</gene>
<dbReference type="AlphaFoldDB" id="A0A4Y9SP04"/>
<evidence type="ECO:0000313" key="2">
    <source>
        <dbReference type="Proteomes" id="UP000298438"/>
    </source>
</evidence>
<accession>A0A4Y9SP04</accession>
<dbReference type="InterPro" id="IPR012349">
    <property type="entry name" value="Split_barrel_FMN-bd"/>
</dbReference>
<proteinExistence type="predicted"/>
<organism evidence="1 2">
    <name type="scientific">Zemynaea arenosa</name>
    <dbReference type="NCBI Taxonomy" id="2561931"/>
    <lineage>
        <taxon>Bacteria</taxon>
        <taxon>Pseudomonadati</taxon>
        <taxon>Pseudomonadota</taxon>
        <taxon>Betaproteobacteria</taxon>
        <taxon>Burkholderiales</taxon>
        <taxon>Oxalobacteraceae</taxon>
        <taxon>Telluria group</taxon>
        <taxon>Zemynaea</taxon>
    </lineage>
</organism>
<comment type="caution">
    <text evidence="1">The sequence shown here is derived from an EMBL/GenBank/DDBJ whole genome shotgun (WGS) entry which is preliminary data.</text>
</comment>
<reference evidence="1 2" key="1">
    <citation type="submission" date="2019-03" db="EMBL/GenBank/DDBJ databases">
        <title>Draft Genome Sequence of Massilia arenosa sp. nov., a Novel Massilia Species Isolated from a Sandy-loam Maize Soil.</title>
        <authorList>
            <person name="Raths R."/>
            <person name="Peta V."/>
            <person name="Bucking H."/>
        </authorList>
    </citation>
    <scope>NUCLEOTIDE SEQUENCE [LARGE SCALE GENOMIC DNA]</scope>
    <source>
        <strain evidence="1 2">MC02</strain>
    </source>
</reference>
<dbReference type="RefSeq" id="WP_135205662.1">
    <property type="nucleotide sequence ID" value="NZ_SPVF01000038.1"/>
</dbReference>
<dbReference type="Gene3D" id="2.30.110.10">
    <property type="entry name" value="Electron Transport, Fmn-binding Protein, Chain A"/>
    <property type="match status" value="1"/>
</dbReference>
<evidence type="ECO:0000313" key="1">
    <source>
        <dbReference type="EMBL" id="TFW28348.1"/>
    </source>
</evidence>
<protein>
    <recommendedName>
        <fullName evidence="3">Pyridoxamine 5'-phosphate oxidase family protein</fullName>
    </recommendedName>
</protein>
<dbReference type="EMBL" id="SPVF01000038">
    <property type="protein sequence ID" value="TFW28348.1"/>
    <property type="molecule type" value="Genomic_DNA"/>
</dbReference>
<name>A0A4Y9SP04_9BURK</name>
<evidence type="ECO:0008006" key="3">
    <source>
        <dbReference type="Google" id="ProtNLM"/>
    </source>
</evidence>